<evidence type="ECO:0000313" key="4">
    <source>
        <dbReference type="Proteomes" id="UP000077755"/>
    </source>
</evidence>
<dbReference type="Gramene" id="KZM82418">
    <property type="protein sequence ID" value="KZM82418"/>
    <property type="gene ID" value="DCAR_029987"/>
</dbReference>
<reference evidence="2" key="1">
    <citation type="journal article" date="2016" name="Nat. Genet.">
        <title>A high-quality carrot genome assembly provides new insights into carotenoid accumulation and asterid genome evolution.</title>
        <authorList>
            <person name="Iorizzo M."/>
            <person name="Ellison S."/>
            <person name="Senalik D."/>
            <person name="Zeng P."/>
            <person name="Satapoomin P."/>
            <person name="Huang J."/>
            <person name="Bowman M."/>
            <person name="Iovene M."/>
            <person name="Sanseverino W."/>
            <person name="Cavagnaro P."/>
            <person name="Yildiz M."/>
            <person name="Macko-Podgorni A."/>
            <person name="Moranska E."/>
            <person name="Grzebelus E."/>
            <person name="Grzebelus D."/>
            <person name="Ashrafi H."/>
            <person name="Zheng Z."/>
            <person name="Cheng S."/>
            <person name="Spooner D."/>
            <person name="Van Deynze A."/>
            <person name="Simon P."/>
        </authorList>
    </citation>
    <scope>NUCLEOTIDE SEQUENCE [LARGE SCALE GENOMIC DNA]</scope>
    <source>
        <tissue evidence="2">Leaf</tissue>
    </source>
</reference>
<dbReference type="Proteomes" id="UP000077755">
    <property type="component" value="Chromosome 9"/>
</dbReference>
<reference evidence="3" key="2">
    <citation type="submission" date="2022-03" db="EMBL/GenBank/DDBJ databases">
        <title>Draft title - Genomic analysis of global carrot germplasm unveils the trajectory of domestication and the origin of high carotenoid orange carrot.</title>
        <authorList>
            <person name="Iorizzo M."/>
            <person name="Ellison S."/>
            <person name="Senalik D."/>
            <person name="Macko-Podgorni A."/>
            <person name="Grzebelus D."/>
            <person name="Bostan H."/>
            <person name="Rolling W."/>
            <person name="Curaba J."/>
            <person name="Simon P."/>
        </authorList>
    </citation>
    <scope>NUCLEOTIDE SEQUENCE</scope>
    <source>
        <tissue evidence="3">Leaf</tissue>
    </source>
</reference>
<feature type="region of interest" description="Disordered" evidence="1">
    <location>
        <begin position="1"/>
        <end position="22"/>
    </location>
</feature>
<accession>A0A175YGX6</accession>
<dbReference type="EMBL" id="LNRQ01000009">
    <property type="protein sequence ID" value="KZM82418.1"/>
    <property type="molecule type" value="Genomic_DNA"/>
</dbReference>
<protein>
    <submittedName>
        <fullName evidence="2">Uncharacterized protein</fullName>
    </submittedName>
</protein>
<evidence type="ECO:0000313" key="2">
    <source>
        <dbReference type="EMBL" id="KZM82418.1"/>
    </source>
</evidence>
<dbReference type="AlphaFoldDB" id="A0A175YGX6"/>
<evidence type="ECO:0000256" key="1">
    <source>
        <dbReference type="SAM" id="MobiDB-lite"/>
    </source>
</evidence>
<dbReference type="EMBL" id="CP093351">
    <property type="protein sequence ID" value="WOH15234.1"/>
    <property type="molecule type" value="Genomic_DNA"/>
</dbReference>
<name>A0A175YGX6_DAUCS</name>
<organism evidence="2">
    <name type="scientific">Daucus carota subsp. sativus</name>
    <name type="common">Carrot</name>
    <dbReference type="NCBI Taxonomy" id="79200"/>
    <lineage>
        <taxon>Eukaryota</taxon>
        <taxon>Viridiplantae</taxon>
        <taxon>Streptophyta</taxon>
        <taxon>Embryophyta</taxon>
        <taxon>Tracheophyta</taxon>
        <taxon>Spermatophyta</taxon>
        <taxon>Magnoliopsida</taxon>
        <taxon>eudicotyledons</taxon>
        <taxon>Gunneridae</taxon>
        <taxon>Pentapetalae</taxon>
        <taxon>asterids</taxon>
        <taxon>campanulids</taxon>
        <taxon>Apiales</taxon>
        <taxon>Apiaceae</taxon>
        <taxon>Apioideae</taxon>
        <taxon>Scandiceae</taxon>
        <taxon>Daucinae</taxon>
        <taxon>Daucus</taxon>
        <taxon>Daucus sect. Daucus</taxon>
    </lineage>
</organism>
<feature type="compositionally biased region" description="Low complexity" evidence="1">
    <location>
        <begin position="10"/>
        <end position="19"/>
    </location>
</feature>
<proteinExistence type="predicted"/>
<gene>
    <name evidence="2" type="ORF">DCAR_029987</name>
    <name evidence="3" type="ORF">DCAR_0934771</name>
</gene>
<keyword evidence="4" id="KW-1185">Reference proteome</keyword>
<evidence type="ECO:0000313" key="3">
    <source>
        <dbReference type="EMBL" id="WOH15234.1"/>
    </source>
</evidence>
<sequence length="70" mass="7643">MVDLFGFDASSSRRGGSSSKGAVTGRLRWVGDCGWGWSWGTLSGDVEFSGHSEEREIVDLWAEKRCVCSV</sequence>